<dbReference type="Proteomes" id="UP000298416">
    <property type="component" value="Unassembled WGS sequence"/>
</dbReference>
<dbReference type="AlphaFoldDB" id="A0A8X8XLQ3"/>
<keyword evidence="2 5" id="KW-0812">Transmembrane</keyword>
<keyword evidence="3 5" id="KW-1133">Transmembrane helix</keyword>
<sequence>MSVITEKSPKDCASKKATTTFPIPKLNKKLYLYLSTLLLSLLSLLLLIYLTLHPSKPHFSLQQADVDQLNLSGPSSLLNSSIQITLQSDNPNTKLGIYYDEFILYASYKGQRITPEAAISPFYQDHGETNLLSASLVGFQLPVAPSFAYEVQRDQGAGRLVLSFKGMGRLRWRVGSWVSGRYRFIVSCVAVMPLGPAVPSPPLRSRSSSECSTVM</sequence>
<evidence type="ECO:0000313" key="8">
    <source>
        <dbReference type="Proteomes" id="UP000298416"/>
    </source>
</evidence>
<feature type="domain" description="Late embryogenesis abundant protein LEA-2 subgroup" evidence="6">
    <location>
        <begin position="85"/>
        <end position="188"/>
    </location>
</feature>
<evidence type="ECO:0000256" key="2">
    <source>
        <dbReference type="ARBA" id="ARBA00022692"/>
    </source>
</evidence>
<organism evidence="7">
    <name type="scientific">Salvia splendens</name>
    <name type="common">Scarlet sage</name>
    <dbReference type="NCBI Taxonomy" id="180675"/>
    <lineage>
        <taxon>Eukaryota</taxon>
        <taxon>Viridiplantae</taxon>
        <taxon>Streptophyta</taxon>
        <taxon>Embryophyta</taxon>
        <taxon>Tracheophyta</taxon>
        <taxon>Spermatophyta</taxon>
        <taxon>Magnoliopsida</taxon>
        <taxon>eudicotyledons</taxon>
        <taxon>Gunneridae</taxon>
        <taxon>Pentapetalae</taxon>
        <taxon>asterids</taxon>
        <taxon>lamiids</taxon>
        <taxon>Lamiales</taxon>
        <taxon>Lamiaceae</taxon>
        <taxon>Nepetoideae</taxon>
        <taxon>Mentheae</taxon>
        <taxon>Salviinae</taxon>
        <taxon>Salvia</taxon>
        <taxon>Salvia subgen. Calosphace</taxon>
        <taxon>core Calosphace</taxon>
    </lineage>
</organism>
<evidence type="ECO:0000259" key="6">
    <source>
        <dbReference type="Pfam" id="PF03168"/>
    </source>
</evidence>
<dbReference type="InterPro" id="IPR004864">
    <property type="entry name" value="LEA_2"/>
</dbReference>
<feature type="transmembrane region" description="Helical" evidence="5">
    <location>
        <begin position="30"/>
        <end position="52"/>
    </location>
</feature>
<keyword evidence="4 5" id="KW-0472">Membrane</keyword>
<comment type="subcellular location">
    <subcellularLocation>
        <location evidence="1">Membrane</location>
        <topology evidence="1">Single-pass membrane protein</topology>
    </subcellularLocation>
</comment>
<evidence type="ECO:0000256" key="5">
    <source>
        <dbReference type="SAM" id="Phobius"/>
    </source>
</evidence>
<reference evidence="7" key="1">
    <citation type="submission" date="2018-01" db="EMBL/GenBank/DDBJ databases">
        <authorList>
            <person name="Mao J.F."/>
        </authorList>
    </citation>
    <scope>NUCLEOTIDE SEQUENCE</scope>
    <source>
        <strain evidence="7">Huo1</strain>
        <tissue evidence="7">Leaf</tissue>
    </source>
</reference>
<dbReference type="Pfam" id="PF03168">
    <property type="entry name" value="LEA_2"/>
    <property type="match status" value="1"/>
</dbReference>
<evidence type="ECO:0000313" key="7">
    <source>
        <dbReference type="EMBL" id="KAG6414834.1"/>
    </source>
</evidence>
<dbReference type="GO" id="GO:0009506">
    <property type="term" value="C:plasmodesma"/>
    <property type="evidence" value="ECO:0007669"/>
    <property type="project" value="TreeGrafter"/>
</dbReference>
<dbReference type="InterPro" id="IPR044839">
    <property type="entry name" value="NDR1-like"/>
</dbReference>
<gene>
    <name evidence="7" type="ORF">SASPL_122208</name>
</gene>
<evidence type="ECO:0000256" key="4">
    <source>
        <dbReference type="ARBA" id="ARBA00023136"/>
    </source>
</evidence>
<comment type="caution">
    <text evidence="7">The sequence shown here is derived from an EMBL/GenBank/DDBJ whole genome shotgun (WGS) entry which is preliminary data.</text>
</comment>
<evidence type="ECO:0000256" key="1">
    <source>
        <dbReference type="ARBA" id="ARBA00004167"/>
    </source>
</evidence>
<protein>
    <recommendedName>
        <fullName evidence="6">Late embryogenesis abundant protein LEA-2 subgroup domain-containing protein</fullName>
    </recommendedName>
</protein>
<dbReference type="GO" id="GO:0098542">
    <property type="term" value="P:defense response to other organism"/>
    <property type="evidence" value="ECO:0007669"/>
    <property type="project" value="InterPro"/>
</dbReference>
<name>A0A8X8XLQ3_SALSN</name>
<reference evidence="7" key="2">
    <citation type="submission" date="2020-08" db="EMBL/GenBank/DDBJ databases">
        <title>Plant Genome Project.</title>
        <authorList>
            <person name="Zhang R.-G."/>
        </authorList>
    </citation>
    <scope>NUCLEOTIDE SEQUENCE</scope>
    <source>
        <strain evidence="7">Huo1</strain>
        <tissue evidence="7">Leaf</tissue>
    </source>
</reference>
<keyword evidence="8" id="KW-1185">Reference proteome</keyword>
<dbReference type="OrthoDB" id="1920039at2759"/>
<evidence type="ECO:0000256" key="3">
    <source>
        <dbReference type="ARBA" id="ARBA00022989"/>
    </source>
</evidence>
<proteinExistence type="predicted"/>
<dbReference type="PANTHER" id="PTHR31415">
    <property type="entry name" value="OS05G0367900 PROTEIN"/>
    <property type="match status" value="1"/>
</dbReference>
<dbReference type="EMBL" id="PNBA02000008">
    <property type="protein sequence ID" value="KAG6414834.1"/>
    <property type="molecule type" value="Genomic_DNA"/>
</dbReference>
<accession>A0A8X8XLQ3</accession>
<dbReference type="PANTHER" id="PTHR31415:SF20">
    <property type="entry name" value="NDR1_HIN1-LIKE PROTEIN 26"/>
    <property type="match status" value="1"/>
</dbReference>
<dbReference type="GO" id="GO:0005886">
    <property type="term" value="C:plasma membrane"/>
    <property type="evidence" value="ECO:0007669"/>
    <property type="project" value="TreeGrafter"/>
</dbReference>